<sequence length="13" mass="1582">VLVRLMVVRRNVQ</sequence>
<name>A0A392VE07_9FABA</name>
<dbReference type="EMBL" id="LXQA011105800">
    <property type="protein sequence ID" value="MCI85055.1"/>
    <property type="molecule type" value="Genomic_DNA"/>
</dbReference>
<keyword evidence="2" id="KW-1185">Reference proteome</keyword>
<comment type="caution">
    <text evidence="1">The sequence shown here is derived from an EMBL/GenBank/DDBJ whole genome shotgun (WGS) entry which is preliminary data.</text>
</comment>
<protein>
    <submittedName>
        <fullName evidence="1">Uncharacterized protein</fullName>
    </submittedName>
</protein>
<accession>A0A392VE07</accession>
<proteinExistence type="predicted"/>
<dbReference type="Proteomes" id="UP000265520">
    <property type="component" value="Unassembled WGS sequence"/>
</dbReference>
<evidence type="ECO:0000313" key="2">
    <source>
        <dbReference type="Proteomes" id="UP000265520"/>
    </source>
</evidence>
<organism evidence="1 2">
    <name type="scientific">Trifolium medium</name>
    <dbReference type="NCBI Taxonomy" id="97028"/>
    <lineage>
        <taxon>Eukaryota</taxon>
        <taxon>Viridiplantae</taxon>
        <taxon>Streptophyta</taxon>
        <taxon>Embryophyta</taxon>
        <taxon>Tracheophyta</taxon>
        <taxon>Spermatophyta</taxon>
        <taxon>Magnoliopsida</taxon>
        <taxon>eudicotyledons</taxon>
        <taxon>Gunneridae</taxon>
        <taxon>Pentapetalae</taxon>
        <taxon>rosids</taxon>
        <taxon>fabids</taxon>
        <taxon>Fabales</taxon>
        <taxon>Fabaceae</taxon>
        <taxon>Papilionoideae</taxon>
        <taxon>50 kb inversion clade</taxon>
        <taxon>NPAAA clade</taxon>
        <taxon>Hologalegina</taxon>
        <taxon>IRL clade</taxon>
        <taxon>Trifolieae</taxon>
        <taxon>Trifolium</taxon>
    </lineage>
</organism>
<evidence type="ECO:0000313" key="1">
    <source>
        <dbReference type="EMBL" id="MCI85055.1"/>
    </source>
</evidence>
<feature type="non-terminal residue" evidence="1">
    <location>
        <position position="1"/>
    </location>
</feature>
<reference evidence="1 2" key="1">
    <citation type="journal article" date="2018" name="Front. Plant Sci.">
        <title>Red Clover (Trifolium pratense) and Zigzag Clover (T. medium) - A Picture of Genomic Similarities and Differences.</title>
        <authorList>
            <person name="Dluhosova J."/>
            <person name="Istvanek J."/>
            <person name="Nedelnik J."/>
            <person name="Repkova J."/>
        </authorList>
    </citation>
    <scope>NUCLEOTIDE SEQUENCE [LARGE SCALE GENOMIC DNA]</scope>
    <source>
        <strain evidence="2">cv. 10/8</strain>
        <tissue evidence="1">Leaf</tissue>
    </source>
</reference>